<proteinExistence type="predicted"/>
<name>A0ABY4E101_9NEIS</name>
<sequence>MLLKMDYIEFSCPEFAASQRFFEQAFGWQSVDYGPDYQELQQAGIGAGMARAAQAAPLLVLKSDDLEAALLQVTQAGGRITKDIFAFPGGRRFEFVEPSGTAMAVWSER</sequence>
<dbReference type="PANTHER" id="PTHR33993">
    <property type="entry name" value="GLYOXALASE-RELATED"/>
    <property type="match status" value="1"/>
</dbReference>
<protein>
    <submittedName>
        <fullName evidence="2">VOC family protein</fullName>
    </submittedName>
</protein>
<gene>
    <name evidence="2" type="ORF">LVJ82_16605</name>
</gene>
<dbReference type="InterPro" id="IPR037523">
    <property type="entry name" value="VOC_core"/>
</dbReference>
<dbReference type="InterPro" id="IPR052164">
    <property type="entry name" value="Anthracycline_SecMetBiosynth"/>
</dbReference>
<dbReference type="InterPro" id="IPR004360">
    <property type="entry name" value="Glyas_Fos-R_dOase_dom"/>
</dbReference>
<dbReference type="Proteomes" id="UP000832011">
    <property type="component" value="Chromosome"/>
</dbReference>
<dbReference type="SUPFAM" id="SSF54593">
    <property type="entry name" value="Glyoxalase/Bleomycin resistance protein/Dihydroxybiphenyl dioxygenase"/>
    <property type="match status" value="1"/>
</dbReference>
<evidence type="ECO:0000259" key="1">
    <source>
        <dbReference type="PROSITE" id="PS51819"/>
    </source>
</evidence>
<feature type="domain" description="VOC" evidence="1">
    <location>
        <begin position="4"/>
        <end position="108"/>
    </location>
</feature>
<dbReference type="EMBL" id="CP091511">
    <property type="protein sequence ID" value="UOO89045.1"/>
    <property type="molecule type" value="Genomic_DNA"/>
</dbReference>
<evidence type="ECO:0000313" key="3">
    <source>
        <dbReference type="Proteomes" id="UP000832011"/>
    </source>
</evidence>
<evidence type="ECO:0000313" key="2">
    <source>
        <dbReference type="EMBL" id="UOO89045.1"/>
    </source>
</evidence>
<dbReference type="Pfam" id="PF00903">
    <property type="entry name" value="Glyoxalase"/>
    <property type="match status" value="1"/>
</dbReference>
<accession>A0ABY4E101</accession>
<dbReference type="Gene3D" id="3.10.180.10">
    <property type="entry name" value="2,3-Dihydroxybiphenyl 1,2-Dioxygenase, domain 1"/>
    <property type="match status" value="1"/>
</dbReference>
<keyword evidence="3" id="KW-1185">Reference proteome</keyword>
<reference evidence="2 3" key="1">
    <citation type="journal article" date="2022" name="Res Sq">
        <title>Evolution of multicellular longitudinally dividing oral cavity symbionts (Neisseriaceae).</title>
        <authorList>
            <person name="Nyongesa S."/>
            <person name="Weber P."/>
            <person name="Bernet E."/>
            <person name="Pullido F."/>
            <person name="Nieckarz M."/>
            <person name="Delaby M."/>
            <person name="Nieves C."/>
            <person name="Viehboeck T."/>
            <person name="Krause N."/>
            <person name="Rivera-Millot A."/>
            <person name="Nakamura A."/>
            <person name="Vischer N."/>
            <person name="VanNieuwenhze M."/>
            <person name="Brun Y."/>
            <person name="Cava F."/>
            <person name="Bulgheresi S."/>
            <person name="Veyrier F."/>
        </authorList>
    </citation>
    <scope>NUCLEOTIDE SEQUENCE [LARGE SCALE GENOMIC DNA]</scope>
    <source>
        <strain evidence="2 3">SN4</strain>
    </source>
</reference>
<organism evidence="2 3">
    <name type="scientific">Vitreoscilla massiliensis</name>
    <dbReference type="NCBI Taxonomy" id="1689272"/>
    <lineage>
        <taxon>Bacteria</taxon>
        <taxon>Pseudomonadati</taxon>
        <taxon>Pseudomonadota</taxon>
        <taxon>Betaproteobacteria</taxon>
        <taxon>Neisseriales</taxon>
        <taxon>Neisseriaceae</taxon>
        <taxon>Vitreoscilla</taxon>
    </lineage>
</organism>
<dbReference type="PROSITE" id="PS51819">
    <property type="entry name" value="VOC"/>
    <property type="match status" value="1"/>
</dbReference>
<dbReference type="InterPro" id="IPR029068">
    <property type="entry name" value="Glyas_Bleomycin-R_OHBP_Dase"/>
</dbReference>
<dbReference type="RefSeq" id="WP_058357282.1">
    <property type="nucleotide sequence ID" value="NZ_CABKVG010000010.1"/>
</dbReference>
<dbReference type="PANTHER" id="PTHR33993:SF1">
    <property type="entry name" value="GLYOXALASE FAMILY PROTEIN"/>
    <property type="match status" value="1"/>
</dbReference>